<dbReference type="PANTHER" id="PTHR19353">
    <property type="entry name" value="FATTY ACID DESATURASE 2"/>
    <property type="match status" value="1"/>
</dbReference>
<dbReference type="InterPro" id="IPR005804">
    <property type="entry name" value="FA_desaturase_dom"/>
</dbReference>
<evidence type="ECO:0000313" key="3">
    <source>
        <dbReference type="EMBL" id="VVU94795.1"/>
    </source>
</evidence>
<evidence type="ECO:0000259" key="2">
    <source>
        <dbReference type="Pfam" id="PF00487"/>
    </source>
</evidence>
<feature type="transmembrane region" description="Helical" evidence="1">
    <location>
        <begin position="204"/>
        <end position="221"/>
    </location>
</feature>
<proteinExistence type="predicted"/>
<evidence type="ECO:0000256" key="1">
    <source>
        <dbReference type="SAM" id="Phobius"/>
    </source>
</evidence>
<protein>
    <submittedName>
        <fullName evidence="3">Fatty acid desaturase</fullName>
    </submittedName>
</protein>
<reference evidence="3" key="1">
    <citation type="submission" date="2019-09" db="EMBL/GenBank/DDBJ databases">
        <authorList>
            <person name="Needham M D."/>
        </authorList>
    </citation>
    <scope>NUCLEOTIDE SEQUENCE</scope>
</reference>
<feature type="transmembrane region" description="Helical" evidence="1">
    <location>
        <begin position="34"/>
        <end position="57"/>
    </location>
</feature>
<dbReference type="GO" id="GO:0016020">
    <property type="term" value="C:membrane"/>
    <property type="evidence" value="ECO:0007669"/>
    <property type="project" value="TreeGrafter"/>
</dbReference>
<dbReference type="AlphaFoldDB" id="A0A5E8CLE0"/>
<dbReference type="EMBL" id="CABVLZ010000002">
    <property type="protein sequence ID" value="VVU94795.1"/>
    <property type="molecule type" value="Genomic_DNA"/>
</dbReference>
<keyword evidence="1" id="KW-1133">Transmembrane helix</keyword>
<keyword evidence="1" id="KW-0812">Transmembrane</keyword>
<feature type="domain" description="Fatty acid desaturase" evidence="2">
    <location>
        <begin position="56"/>
        <end position="294"/>
    </location>
</feature>
<accession>A0A5E8CLE0</accession>
<dbReference type="PANTHER" id="PTHR19353:SF73">
    <property type="entry name" value="FATTY ACID DESATURASE"/>
    <property type="match status" value="1"/>
</dbReference>
<keyword evidence="1" id="KW-0472">Membrane</keyword>
<organism evidence="3">
    <name type="scientific">seawater metagenome</name>
    <dbReference type="NCBI Taxonomy" id="1561972"/>
    <lineage>
        <taxon>unclassified sequences</taxon>
        <taxon>metagenomes</taxon>
        <taxon>ecological metagenomes</taxon>
    </lineage>
</organism>
<dbReference type="Pfam" id="PF00487">
    <property type="entry name" value="FA_desaturase"/>
    <property type="match status" value="1"/>
</dbReference>
<dbReference type="GO" id="GO:0016717">
    <property type="term" value="F:oxidoreductase activity, acting on paired donors, with oxidation of a pair of donors resulting in the reduction of molecular oxygen to two molecules of water"/>
    <property type="evidence" value="ECO:0007669"/>
    <property type="project" value="TreeGrafter"/>
</dbReference>
<dbReference type="InterPro" id="IPR012171">
    <property type="entry name" value="Fatty_acid_desaturase"/>
</dbReference>
<sequence length="333" mass="40157">MVKKLYSRNEIEEIKKGIEPYKNFYLESNRKPTYILITTIIGYLISIHLCKISIWYIPFFCGFTSRLFMIFHDCCHNSFFKVTEKEHNRGFRGYNKIVANILEPMVFYNEKDWRIGHGNHHKVHGNKSEVDGTKTVITLKKFKSLPFLKKYFYRFFRSPIIFFSILPLYIFWFNHILKPIHVVRRIIFFYLIHRYGKKRLVKSVFIGQIITGIYGVMIFHLQHQVNTGYWKEFETRDKLSYDRAQLHGASMLQVPIFLKWITFGIEYHHIHHLTPRIPSYNLQKCHEDNEHLFNKITKVGYKQAFKSLFHTLYDENEQRYVSFWIDRCLGLQA</sequence>
<feature type="transmembrane region" description="Helical" evidence="1">
    <location>
        <begin position="151"/>
        <end position="170"/>
    </location>
</feature>
<dbReference type="GO" id="GO:0006629">
    <property type="term" value="P:lipid metabolic process"/>
    <property type="evidence" value="ECO:0007669"/>
    <property type="project" value="InterPro"/>
</dbReference>
<gene>
    <name evidence="3" type="ORF">CPAV1605_520</name>
</gene>
<name>A0A5E8CLE0_9ZZZZ</name>